<gene>
    <name evidence="8" type="ORF">PCON_13494</name>
</gene>
<dbReference type="OrthoDB" id="5372266at2759"/>
<dbReference type="PANTHER" id="PTHR33048">
    <property type="entry name" value="PTH11-LIKE INTEGRAL MEMBRANE PROTEIN (AFU_ORTHOLOGUE AFUA_5G11245)"/>
    <property type="match status" value="1"/>
</dbReference>
<feature type="transmembrane region" description="Helical" evidence="6">
    <location>
        <begin position="216"/>
        <end position="233"/>
    </location>
</feature>
<feature type="transmembrane region" description="Helical" evidence="6">
    <location>
        <begin position="253"/>
        <end position="276"/>
    </location>
</feature>
<proteinExistence type="inferred from homology"/>
<feature type="transmembrane region" description="Helical" evidence="6">
    <location>
        <begin position="346"/>
        <end position="368"/>
    </location>
</feature>
<keyword evidence="3 6" id="KW-1133">Transmembrane helix</keyword>
<evidence type="ECO:0000313" key="9">
    <source>
        <dbReference type="Proteomes" id="UP000018144"/>
    </source>
</evidence>
<protein>
    <recommendedName>
        <fullName evidence="7">Rhodopsin domain-containing protein</fullName>
    </recommendedName>
</protein>
<dbReference type="InterPro" id="IPR049326">
    <property type="entry name" value="Rhodopsin_dom_fungi"/>
</dbReference>
<dbReference type="GO" id="GO:0016020">
    <property type="term" value="C:membrane"/>
    <property type="evidence" value="ECO:0007669"/>
    <property type="project" value="UniProtKB-SubCell"/>
</dbReference>
<evidence type="ECO:0000256" key="2">
    <source>
        <dbReference type="ARBA" id="ARBA00022692"/>
    </source>
</evidence>
<feature type="transmembrane region" description="Helical" evidence="6">
    <location>
        <begin position="86"/>
        <end position="106"/>
    </location>
</feature>
<keyword evidence="9" id="KW-1185">Reference proteome</keyword>
<reference evidence="8 9" key="1">
    <citation type="journal article" date="2013" name="PLoS Genet.">
        <title>The genome and development-dependent transcriptomes of Pyronema confluens: a window into fungal evolution.</title>
        <authorList>
            <person name="Traeger S."/>
            <person name="Altegoer F."/>
            <person name="Freitag M."/>
            <person name="Gabaldon T."/>
            <person name="Kempken F."/>
            <person name="Kumar A."/>
            <person name="Marcet-Houben M."/>
            <person name="Poggeler S."/>
            <person name="Stajich J.E."/>
            <person name="Nowrousian M."/>
        </authorList>
    </citation>
    <scope>NUCLEOTIDE SEQUENCE [LARGE SCALE GENOMIC DNA]</scope>
    <source>
        <strain evidence="9">CBS 100304</strain>
        <tissue evidence="8">Vegetative mycelium</tissue>
    </source>
</reference>
<feature type="transmembrane region" description="Helical" evidence="6">
    <location>
        <begin position="174"/>
        <end position="195"/>
    </location>
</feature>
<accession>U4LL21</accession>
<keyword evidence="4 6" id="KW-0472">Membrane</keyword>
<dbReference type="PANTHER" id="PTHR33048:SF47">
    <property type="entry name" value="INTEGRAL MEMBRANE PROTEIN-RELATED"/>
    <property type="match status" value="1"/>
</dbReference>
<dbReference type="Proteomes" id="UP000018144">
    <property type="component" value="Unassembled WGS sequence"/>
</dbReference>
<evidence type="ECO:0000256" key="6">
    <source>
        <dbReference type="SAM" id="Phobius"/>
    </source>
</evidence>
<evidence type="ECO:0000256" key="4">
    <source>
        <dbReference type="ARBA" id="ARBA00023136"/>
    </source>
</evidence>
<dbReference type="Pfam" id="PF20684">
    <property type="entry name" value="Fung_rhodopsin"/>
    <property type="match status" value="1"/>
</dbReference>
<comment type="similarity">
    <text evidence="5">Belongs to the SAT4 family.</text>
</comment>
<comment type="subcellular location">
    <subcellularLocation>
        <location evidence="1">Membrane</location>
        <topology evidence="1">Multi-pass membrane protein</topology>
    </subcellularLocation>
</comment>
<evidence type="ECO:0000313" key="8">
    <source>
        <dbReference type="EMBL" id="CCX32643.1"/>
    </source>
</evidence>
<evidence type="ECO:0000259" key="7">
    <source>
        <dbReference type="Pfam" id="PF20684"/>
    </source>
</evidence>
<dbReference type="InterPro" id="IPR052337">
    <property type="entry name" value="SAT4-like"/>
</dbReference>
<feature type="transmembrane region" description="Helical" evidence="6">
    <location>
        <begin position="127"/>
        <end position="154"/>
    </location>
</feature>
<feature type="transmembrane region" description="Helical" evidence="6">
    <location>
        <begin position="288"/>
        <end position="312"/>
    </location>
</feature>
<evidence type="ECO:0000256" key="5">
    <source>
        <dbReference type="ARBA" id="ARBA00038359"/>
    </source>
</evidence>
<sequence length="418" mass="47560">MVHCLGCCSFYIFGYILPGVWKYSSWVGMETALLAIATECVEPGQGRSTRDRETPFNKKRHNKSVKMGETSKMGLSKMPLQPTQNIIFVMCIFVPSALSMIFTFYLRFFHPRPSDRPRTTADKIGNFLFCILCIVSPVVVGLDTWICVYGNQVAHLQEGPELEAFWTAGFKIDFFNQLAWITVMWCIKGCFMCMYNDIRRVSSLPKNVQNIMKATSFVLVLSFFLCTGMNSFWCTPWERNWELSPDKCSAQTSPFAISWASVWHVISDSLVPILIFRHIPLHRKDFSAFLFVIFLGLLTVGIGVAGCIVRMISVFTSEAIVDRSRAEHKNILFIEAERKRILEIRLISMSEATCGLFVLCLPTMRAFFRRKKGGTSKYTLPPTNDELALVESADSYVSLPIREGVEMPMPLPLQMTRE</sequence>
<feature type="domain" description="Rhodopsin" evidence="7">
    <location>
        <begin position="148"/>
        <end position="370"/>
    </location>
</feature>
<name>U4LL21_PYROM</name>
<keyword evidence="2 6" id="KW-0812">Transmembrane</keyword>
<organism evidence="8 9">
    <name type="scientific">Pyronema omphalodes (strain CBS 100304)</name>
    <name type="common">Pyronema confluens</name>
    <dbReference type="NCBI Taxonomy" id="1076935"/>
    <lineage>
        <taxon>Eukaryota</taxon>
        <taxon>Fungi</taxon>
        <taxon>Dikarya</taxon>
        <taxon>Ascomycota</taxon>
        <taxon>Pezizomycotina</taxon>
        <taxon>Pezizomycetes</taxon>
        <taxon>Pezizales</taxon>
        <taxon>Pyronemataceae</taxon>
        <taxon>Pyronema</taxon>
    </lineage>
</organism>
<dbReference type="EMBL" id="HF935906">
    <property type="protein sequence ID" value="CCX32643.1"/>
    <property type="molecule type" value="Genomic_DNA"/>
</dbReference>
<evidence type="ECO:0000256" key="3">
    <source>
        <dbReference type="ARBA" id="ARBA00022989"/>
    </source>
</evidence>
<evidence type="ECO:0000256" key="1">
    <source>
        <dbReference type="ARBA" id="ARBA00004141"/>
    </source>
</evidence>
<dbReference type="AlphaFoldDB" id="U4LL21"/>